<sequence>MTGFYSAYQRYLFVGGKFLFFPNESNVLILESLYSFYCCVFLSLGQVSVILNDFSYFHVFECCFSIDVLEEDDDKTTSLMLLSRCLKGRSGANYQTRYLSVTCSPSLHLLHLTCHFLCLCAPFL</sequence>
<organism evidence="1 2">
    <name type="scientific">Citrus clementina</name>
    <name type="common">Clementine</name>
    <name type="synonym">Citrus deliciosa x Citrus sinensis</name>
    <dbReference type="NCBI Taxonomy" id="85681"/>
    <lineage>
        <taxon>Eukaryota</taxon>
        <taxon>Viridiplantae</taxon>
        <taxon>Streptophyta</taxon>
        <taxon>Embryophyta</taxon>
        <taxon>Tracheophyta</taxon>
        <taxon>Spermatophyta</taxon>
        <taxon>Magnoliopsida</taxon>
        <taxon>eudicotyledons</taxon>
        <taxon>Gunneridae</taxon>
        <taxon>Pentapetalae</taxon>
        <taxon>rosids</taxon>
        <taxon>malvids</taxon>
        <taxon>Sapindales</taxon>
        <taxon>Rutaceae</taxon>
        <taxon>Aurantioideae</taxon>
        <taxon>Citrus</taxon>
    </lineage>
</organism>
<dbReference type="Proteomes" id="UP000030687">
    <property type="component" value="Unassembled WGS sequence"/>
</dbReference>
<dbReference type="Gramene" id="ESR44769">
    <property type="protein sequence ID" value="ESR44769"/>
    <property type="gene ID" value="CICLE_v10002849mg"/>
</dbReference>
<protein>
    <submittedName>
        <fullName evidence="1">Uncharacterized protein</fullName>
    </submittedName>
</protein>
<keyword evidence="2" id="KW-1185">Reference proteome</keyword>
<proteinExistence type="predicted"/>
<dbReference type="InParanoid" id="V4UZA1"/>
<evidence type="ECO:0000313" key="1">
    <source>
        <dbReference type="EMBL" id="ESR44769.1"/>
    </source>
</evidence>
<gene>
    <name evidence="1" type="ORF">CICLE_v10002849mg</name>
</gene>
<dbReference type="KEGG" id="cic:CICLE_v10002849mg"/>
<dbReference type="AlphaFoldDB" id="V4UZA1"/>
<name>V4UZA1_CITCL</name>
<reference evidence="1 2" key="1">
    <citation type="submission" date="2013-10" db="EMBL/GenBank/DDBJ databases">
        <authorList>
            <consortium name="International Citrus Genome Consortium"/>
            <person name="Jenkins J."/>
            <person name="Schmutz J."/>
            <person name="Prochnik S."/>
            <person name="Rokhsar D."/>
            <person name="Gmitter F."/>
            <person name="Ollitrault P."/>
            <person name="Machado M."/>
            <person name="Talon M."/>
            <person name="Wincker P."/>
            <person name="Jaillon O."/>
            <person name="Morgante M."/>
        </authorList>
    </citation>
    <scope>NUCLEOTIDE SEQUENCE</scope>
    <source>
        <strain evidence="2">cv. Clemenules</strain>
    </source>
</reference>
<accession>V4UZA1</accession>
<dbReference type="EMBL" id="KI536799">
    <property type="protein sequence ID" value="ESR44769.1"/>
    <property type="molecule type" value="Genomic_DNA"/>
</dbReference>
<evidence type="ECO:0000313" key="2">
    <source>
        <dbReference type="Proteomes" id="UP000030687"/>
    </source>
</evidence>